<feature type="region of interest" description="Disordered" evidence="1">
    <location>
        <begin position="20"/>
        <end position="41"/>
    </location>
</feature>
<dbReference type="AlphaFoldDB" id="A0A9X0HJ91"/>
<reference evidence="2 3" key="1">
    <citation type="submission" date="2015-11" db="EMBL/GenBank/DDBJ databases">
        <title>Solirubrum puertoriconensis gen. nov. an environmental bacteria isolated in Puerto Rico.</title>
        <authorList>
            <person name="Cuebas-Irizarry M.F."/>
            <person name="Montalvo-Rodriguez R."/>
        </authorList>
    </citation>
    <scope>NUCLEOTIDE SEQUENCE [LARGE SCALE GENOMIC DNA]</scope>
    <source>
        <strain evidence="2 3">MC1A</strain>
    </source>
</reference>
<dbReference type="EMBL" id="LNAL01000008">
    <property type="protein sequence ID" value="KUG06879.1"/>
    <property type="molecule type" value="Genomic_DNA"/>
</dbReference>
<keyword evidence="3" id="KW-1185">Reference proteome</keyword>
<comment type="caution">
    <text evidence="2">The sequence shown here is derived from an EMBL/GenBank/DDBJ whole genome shotgun (WGS) entry which is preliminary data.</text>
</comment>
<sequence length="469" mass="51596">MANRRRPTVSLVRTGYKPAATAPALPSEGKGEPIKIEPWGPTNQQPQEIVRIVYDSGTAEMCLTRLAQFIGGKGFASEATAKAKANPQQTFNQLLAEAKHYAAMGIGVSLAVRYTFGGEPAEVYVVETDVLRREKNGPRWVHNYQLAKGKMPAGDNRVYLGYDPVASADDIAEEVLAAALRDEYWGHLYYSFEKRVARNQYAVPGYYAAKEDLESDAELSRYDRKTLKNGFFPDSILKVVGSKYNDEPDPDWVPGEGQTDEHRPYITSPDMDALRTTVKDLKGSSTEASVMILVADKAEEMPEIDMIDKGPNSKGLTDMTARIEGKVYRRMGVPPVLCGVAEPGVLGSNQQIVNSIKLFGLVVEPARALITEPLQQWFPHLDFTVAPLDPVDYIDPAVLAKMTDDEIRAIRGLPPIEKPQDTESEKLLKALNSLSPIIATKVLDRMSDEQILGLVGLEPSAKPKPKPNA</sequence>
<dbReference type="RefSeq" id="WP_059072573.1">
    <property type="nucleotide sequence ID" value="NZ_LNAL01000008.1"/>
</dbReference>
<accession>A0A9X0HJ91</accession>
<dbReference type="Proteomes" id="UP000054223">
    <property type="component" value="Unassembled WGS sequence"/>
</dbReference>
<organism evidence="2 3">
    <name type="scientific">Solirubrum puertoriconensis</name>
    <dbReference type="NCBI Taxonomy" id="1751427"/>
    <lineage>
        <taxon>Bacteria</taxon>
        <taxon>Pseudomonadati</taxon>
        <taxon>Bacteroidota</taxon>
        <taxon>Cytophagia</taxon>
        <taxon>Cytophagales</taxon>
    </lineage>
</organism>
<protein>
    <recommendedName>
        <fullName evidence="4">Portal protein</fullName>
    </recommendedName>
</protein>
<name>A0A9X0HJ91_SOLP1</name>
<evidence type="ECO:0008006" key="4">
    <source>
        <dbReference type="Google" id="ProtNLM"/>
    </source>
</evidence>
<evidence type="ECO:0000256" key="1">
    <source>
        <dbReference type="SAM" id="MobiDB-lite"/>
    </source>
</evidence>
<evidence type="ECO:0000313" key="2">
    <source>
        <dbReference type="EMBL" id="KUG06879.1"/>
    </source>
</evidence>
<dbReference type="OrthoDB" id="863187at2"/>
<gene>
    <name evidence="2" type="ORF">ASU33_06020</name>
</gene>
<proteinExistence type="predicted"/>
<evidence type="ECO:0000313" key="3">
    <source>
        <dbReference type="Proteomes" id="UP000054223"/>
    </source>
</evidence>